<dbReference type="PIRSF" id="PIRSF000495">
    <property type="entry name" value="Amidotransf_hisH"/>
    <property type="match status" value="1"/>
</dbReference>
<protein>
    <recommendedName>
        <fullName evidence="11">Imidazole glycerol phosphate synthase subunit HisH</fullName>
        <ecNumber evidence="11">4.3.2.10</ecNumber>
    </recommendedName>
    <alternativeName>
        <fullName evidence="11">IGP synthase glutaminase subunit</fullName>
        <ecNumber evidence="11">3.5.1.2</ecNumber>
    </alternativeName>
    <alternativeName>
        <fullName evidence="11">IGP synthase subunit HisH</fullName>
    </alternativeName>
    <alternativeName>
        <fullName evidence="11">ImGP synthase subunit HisH</fullName>
        <shortName evidence="11">IGPS subunit HisH</shortName>
    </alternativeName>
</protein>
<dbReference type="NCBIfam" id="TIGR01855">
    <property type="entry name" value="IMP_synth_hisH"/>
    <property type="match status" value="1"/>
</dbReference>
<dbReference type="EC" id="3.5.1.2" evidence="11"/>
<keyword evidence="11" id="KW-0963">Cytoplasm</keyword>
<dbReference type="InterPro" id="IPR017926">
    <property type="entry name" value="GATASE"/>
</dbReference>
<keyword evidence="4 11" id="KW-0378">Hydrolase</keyword>
<comment type="function">
    <text evidence="8 11">IGPS catalyzes the conversion of PRFAR and glutamine to IGP, AICAR and glutamate. The HisH subunit catalyzes the hydrolysis of glutamine to glutamate and ammonia as part of the synthesis of IGP and AICAR. The resulting ammonia molecule is channeled to the active site of HisF.</text>
</comment>
<evidence type="ECO:0000256" key="2">
    <source>
        <dbReference type="ARBA" id="ARBA00011152"/>
    </source>
</evidence>
<evidence type="ECO:0000256" key="5">
    <source>
        <dbReference type="ARBA" id="ARBA00022962"/>
    </source>
</evidence>
<keyword evidence="13" id="KW-0808">Transferase</keyword>
<feature type="active site" evidence="11">
    <location>
        <position position="187"/>
    </location>
</feature>
<comment type="catalytic activity">
    <reaction evidence="10 11">
        <text>L-glutamine + H2O = L-glutamate + NH4(+)</text>
        <dbReference type="Rhea" id="RHEA:15889"/>
        <dbReference type="ChEBI" id="CHEBI:15377"/>
        <dbReference type="ChEBI" id="CHEBI:28938"/>
        <dbReference type="ChEBI" id="CHEBI:29985"/>
        <dbReference type="ChEBI" id="CHEBI:58359"/>
        <dbReference type="EC" id="3.5.1.2"/>
    </reaction>
</comment>
<dbReference type="HAMAP" id="MF_00278">
    <property type="entry name" value="HisH"/>
    <property type="match status" value="1"/>
</dbReference>
<dbReference type="Gene3D" id="3.40.50.880">
    <property type="match status" value="1"/>
</dbReference>
<evidence type="ECO:0000256" key="6">
    <source>
        <dbReference type="ARBA" id="ARBA00023102"/>
    </source>
</evidence>
<feature type="active site" description="Nucleophile" evidence="11">
    <location>
        <position position="82"/>
    </location>
</feature>
<keyword evidence="7 11" id="KW-0456">Lyase</keyword>
<comment type="subcellular location">
    <subcellularLocation>
        <location evidence="11">Cytoplasm</location>
    </subcellularLocation>
</comment>
<evidence type="ECO:0000256" key="1">
    <source>
        <dbReference type="ARBA" id="ARBA00005091"/>
    </source>
</evidence>
<dbReference type="Pfam" id="PF00117">
    <property type="entry name" value="GATase"/>
    <property type="match status" value="1"/>
</dbReference>
<evidence type="ECO:0000256" key="7">
    <source>
        <dbReference type="ARBA" id="ARBA00023239"/>
    </source>
</evidence>
<comment type="catalytic activity">
    <reaction evidence="9 11">
        <text>5-[(5-phospho-1-deoxy-D-ribulos-1-ylimino)methylamino]-1-(5-phospho-beta-D-ribosyl)imidazole-4-carboxamide + L-glutamine = D-erythro-1-(imidazol-4-yl)glycerol 3-phosphate + 5-amino-1-(5-phospho-beta-D-ribosyl)imidazole-4-carboxamide + L-glutamate + H(+)</text>
        <dbReference type="Rhea" id="RHEA:24793"/>
        <dbReference type="ChEBI" id="CHEBI:15378"/>
        <dbReference type="ChEBI" id="CHEBI:29985"/>
        <dbReference type="ChEBI" id="CHEBI:58278"/>
        <dbReference type="ChEBI" id="CHEBI:58359"/>
        <dbReference type="ChEBI" id="CHEBI:58475"/>
        <dbReference type="ChEBI" id="CHEBI:58525"/>
        <dbReference type="EC" id="4.3.2.10"/>
    </reaction>
</comment>
<dbReference type="InterPro" id="IPR010139">
    <property type="entry name" value="Imidazole-glycPsynth_HisH"/>
</dbReference>
<dbReference type="GO" id="GO:0016757">
    <property type="term" value="F:glycosyltransferase activity"/>
    <property type="evidence" value="ECO:0007669"/>
    <property type="project" value="UniProtKB-KW"/>
</dbReference>
<gene>
    <name evidence="11 13" type="primary">hisH</name>
    <name evidence="13" type="ORF">J5A65_07130</name>
</gene>
<feature type="domain" description="Glutamine amidotransferase" evidence="12">
    <location>
        <begin position="7"/>
        <end position="202"/>
    </location>
</feature>
<evidence type="ECO:0000256" key="8">
    <source>
        <dbReference type="ARBA" id="ARBA00025299"/>
    </source>
</evidence>
<keyword evidence="14" id="KW-1185">Reference proteome</keyword>
<keyword evidence="3 11" id="KW-0028">Amino-acid biosynthesis</keyword>
<dbReference type="PANTHER" id="PTHR42701:SF1">
    <property type="entry name" value="IMIDAZOLE GLYCEROL PHOSPHATE SYNTHASE SUBUNIT HISH"/>
    <property type="match status" value="1"/>
</dbReference>
<organism evidence="13 14">
    <name type="scientific">Arachnia rubra</name>
    <dbReference type="NCBI Taxonomy" id="1547448"/>
    <lineage>
        <taxon>Bacteria</taxon>
        <taxon>Bacillati</taxon>
        <taxon>Actinomycetota</taxon>
        <taxon>Actinomycetes</taxon>
        <taxon>Propionibacteriales</taxon>
        <taxon>Propionibacteriaceae</taxon>
        <taxon>Arachnia</taxon>
    </lineage>
</organism>
<proteinExistence type="inferred from homology"/>
<keyword evidence="6 11" id="KW-0368">Histidine biosynthesis</keyword>
<dbReference type="InterPro" id="IPR029062">
    <property type="entry name" value="Class_I_gatase-like"/>
</dbReference>
<dbReference type="EMBL" id="CP072384">
    <property type="protein sequence ID" value="QUC09639.1"/>
    <property type="molecule type" value="Genomic_DNA"/>
</dbReference>
<comment type="subunit">
    <text evidence="2 11">Heterodimer of HisH and HisF.</text>
</comment>
<dbReference type="EC" id="4.3.2.10" evidence="11"/>
<name>A0ABX7Y8R5_9ACTN</name>
<reference evidence="13 14" key="1">
    <citation type="submission" date="2021-03" db="EMBL/GenBank/DDBJ databases">
        <title>Human Oral Microbial Genomes.</title>
        <authorList>
            <person name="Johnston C.D."/>
            <person name="Chen T."/>
            <person name="Dewhirst F.E."/>
        </authorList>
    </citation>
    <scope>NUCLEOTIDE SEQUENCE [LARGE SCALE GENOMIC DNA]</scope>
    <source>
        <strain evidence="13 14">DSMZ 100122</strain>
    </source>
</reference>
<keyword evidence="13" id="KW-0328">Glycosyltransferase</keyword>
<evidence type="ECO:0000256" key="9">
    <source>
        <dbReference type="ARBA" id="ARBA00047838"/>
    </source>
</evidence>
<sequence>MSRRVGLFDYGSGNLHSAARALEAAGGRVALTRSTRELAACDALVVPGVGAYAACMTGLRASGGTELLADWLPTGKPLLGICVGHQIFFESGSEHGVQATGLGIWPGRVQLLAARRLPHMGWNRVEVPDGSRIFASVETERFYFVHSYAAPVLPVPPQPGTLVTTATHETTFIAAVESAGICSTQFHPEKSGAAGVRLLRNWLEQ</sequence>
<dbReference type="SUPFAM" id="SSF52317">
    <property type="entry name" value="Class I glutamine amidotransferase-like"/>
    <property type="match status" value="1"/>
</dbReference>
<evidence type="ECO:0000256" key="3">
    <source>
        <dbReference type="ARBA" id="ARBA00022605"/>
    </source>
</evidence>
<evidence type="ECO:0000256" key="10">
    <source>
        <dbReference type="ARBA" id="ARBA00049534"/>
    </source>
</evidence>
<dbReference type="PANTHER" id="PTHR42701">
    <property type="entry name" value="IMIDAZOLE GLYCEROL PHOSPHATE SYNTHASE SUBUNIT HISH"/>
    <property type="match status" value="1"/>
</dbReference>
<evidence type="ECO:0000256" key="4">
    <source>
        <dbReference type="ARBA" id="ARBA00022801"/>
    </source>
</evidence>
<dbReference type="Proteomes" id="UP000678513">
    <property type="component" value="Chromosome"/>
</dbReference>
<comment type="pathway">
    <text evidence="1 11">Amino-acid biosynthesis; L-histidine biosynthesis; L-histidine from 5-phospho-alpha-D-ribose 1-diphosphate: step 5/9.</text>
</comment>
<evidence type="ECO:0000313" key="13">
    <source>
        <dbReference type="EMBL" id="QUC09639.1"/>
    </source>
</evidence>
<evidence type="ECO:0000313" key="14">
    <source>
        <dbReference type="Proteomes" id="UP000678513"/>
    </source>
</evidence>
<keyword evidence="5 11" id="KW-0315">Glutamine amidotransferase</keyword>
<dbReference type="PROSITE" id="PS51273">
    <property type="entry name" value="GATASE_TYPE_1"/>
    <property type="match status" value="1"/>
</dbReference>
<evidence type="ECO:0000259" key="12">
    <source>
        <dbReference type="Pfam" id="PF00117"/>
    </source>
</evidence>
<dbReference type="RefSeq" id="WP_212327572.1">
    <property type="nucleotide sequence ID" value="NZ_AP024463.1"/>
</dbReference>
<dbReference type="CDD" id="cd01748">
    <property type="entry name" value="GATase1_IGP_Synthase"/>
    <property type="match status" value="1"/>
</dbReference>
<evidence type="ECO:0000256" key="11">
    <source>
        <dbReference type="HAMAP-Rule" id="MF_00278"/>
    </source>
</evidence>
<feature type="active site" evidence="11">
    <location>
        <position position="189"/>
    </location>
</feature>
<accession>A0ABX7Y8R5</accession>